<dbReference type="AlphaFoldDB" id="A0A3Q8XR64"/>
<evidence type="ECO:0000313" key="3">
    <source>
        <dbReference type="Proteomes" id="UP000268192"/>
    </source>
</evidence>
<feature type="domain" description="TfoX N-terminal" evidence="1">
    <location>
        <begin position="8"/>
        <end position="102"/>
    </location>
</feature>
<keyword evidence="3" id="KW-1185">Reference proteome</keyword>
<dbReference type="EMBL" id="CP032509">
    <property type="protein sequence ID" value="AZN71776.1"/>
    <property type="molecule type" value="Genomic_DNA"/>
</dbReference>
<protein>
    <submittedName>
        <fullName evidence="2">TfoX family protein</fullName>
    </submittedName>
</protein>
<accession>A0A3Q8XR64</accession>
<evidence type="ECO:0000259" key="1">
    <source>
        <dbReference type="Pfam" id="PF04993"/>
    </source>
</evidence>
<organism evidence="2 3">
    <name type="scientific">Georhizobium profundi</name>
    <dbReference type="NCBI Taxonomy" id="2341112"/>
    <lineage>
        <taxon>Bacteria</taxon>
        <taxon>Pseudomonadati</taxon>
        <taxon>Pseudomonadota</taxon>
        <taxon>Alphaproteobacteria</taxon>
        <taxon>Hyphomicrobiales</taxon>
        <taxon>Rhizobiaceae</taxon>
        <taxon>Georhizobium</taxon>
    </lineage>
</organism>
<dbReference type="Pfam" id="PF04993">
    <property type="entry name" value="TfoX_N"/>
    <property type="match status" value="1"/>
</dbReference>
<dbReference type="Gene3D" id="3.30.1460.30">
    <property type="entry name" value="YgaC/TfoX-N like chaperone"/>
    <property type="match status" value="1"/>
</dbReference>
<proteinExistence type="predicted"/>
<dbReference type="SUPFAM" id="SSF159894">
    <property type="entry name" value="YgaC/TfoX-N like"/>
    <property type="match status" value="1"/>
</dbReference>
<name>A0A3Q8XR64_9HYPH</name>
<dbReference type="InterPro" id="IPR007076">
    <property type="entry name" value="TfoX_N"/>
</dbReference>
<reference evidence="2 3" key="1">
    <citation type="submission" date="2018-09" db="EMBL/GenBank/DDBJ databases">
        <title>Marinorhizobium profundi gen. nov., sp. nov., isolated from a deep-sea sediment sample from the New Britain Trench and proposal of Marinorhizobiaceae fam. nov. in the order Rhizobiales of the class Alphaproteobacteria.</title>
        <authorList>
            <person name="Cao J."/>
        </authorList>
    </citation>
    <scope>NUCLEOTIDE SEQUENCE [LARGE SCALE GENOMIC DNA]</scope>
    <source>
        <strain evidence="2 3">WS11</strain>
    </source>
</reference>
<gene>
    <name evidence="2" type="ORF">D5400_11285</name>
</gene>
<dbReference type="KEGG" id="abaw:D5400_11285"/>
<evidence type="ECO:0000313" key="2">
    <source>
        <dbReference type="EMBL" id="AZN71776.1"/>
    </source>
</evidence>
<dbReference type="OrthoDB" id="1524907at2"/>
<dbReference type="Proteomes" id="UP000268192">
    <property type="component" value="Chromosome"/>
</dbReference>
<dbReference type="RefSeq" id="WP_126010096.1">
    <property type="nucleotide sequence ID" value="NZ_CP032509.1"/>
</dbReference>
<sequence length="116" mass="12874">MDQVDIEEFFAPIGPVRVRSMFGGKGIYADGRIIALEVSGDLLLKADADSAPRFAEAGATQWVYAGRPGRKAIAMPYWSVPEDALDDIDARAEWLSLAIEAAERSERAKRRRPPRR</sequence>